<protein>
    <submittedName>
        <fullName evidence="11">Uncharacterized protein</fullName>
    </submittedName>
</protein>
<evidence type="ECO:0000313" key="11">
    <source>
        <dbReference type="EMBL" id="CAA7271733.1"/>
    </source>
</evidence>
<dbReference type="GO" id="GO:0071763">
    <property type="term" value="P:nuclear membrane organization"/>
    <property type="evidence" value="ECO:0007669"/>
    <property type="project" value="TreeGrafter"/>
</dbReference>
<dbReference type="PANTHER" id="PTHR47808:SF2">
    <property type="entry name" value="LEM DOMAIN-CONTAINING PROTEIN 2"/>
    <property type="match status" value="1"/>
</dbReference>
<dbReference type="Pfam" id="PF09402">
    <property type="entry name" value="MSC"/>
    <property type="match status" value="1"/>
</dbReference>
<comment type="caution">
    <text evidence="11">The sequence shown here is derived from an EMBL/GenBank/DDBJ whole genome shotgun (WGS) entry which is preliminary data.</text>
</comment>
<dbReference type="Pfam" id="PF12949">
    <property type="entry name" value="HeH"/>
    <property type="match status" value="1"/>
</dbReference>
<gene>
    <name evidence="11" type="ORF">AAE3_LOCUS13806</name>
</gene>
<evidence type="ECO:0000256" key="8">
    <source>
        <dbReference type="SAM" id="Phobius"/>
    </source>
</evidence>
<feature type="domain" description="HeH/LEM" evidence="10">
    <location>
        <begin position="78"/>
        <end position="112"/>
    </location>
</feature>
<evidence type="ECO:0000259" key="9">
    <source>
        <dbReference type="Pfam" id="PF09402"/>
    </source>
</evidence>
<keyword evidence="2" id="KW-0597">Phosphoprotein</keyword>
<dbReference type="OrthoDB" id="5376590at2759"/>
<dbReference type="PANTHER" id="PTHR47808">
    <property type="entry name" value="INNER NUCLEAR MEMBRANE PROTEIN HEH2-RELATED"/>
    <property type="match status" value="1"/>
</dbReference>
<evidence type="ECO:0000259" key="10">
    <source>
        <dbReference type="Pfam" id="PF12949"/>
    </source>
</evidence>
<dbReference type="GO" id="GO:0005637">
    <property type="term" value="C:nuclear inner membrane"/>
    <property type="evidence" value="ECO:0007669"/>
    <property type="project" value="UniProtKB-SubCell"/>
</dbReference>
<feature type="domain" description="Man1/Src1-like C-terminal" evidence="9">
    <location>
        <begin position="432"/>
        <end position="834"/>
    </location>
</feature>
<feature type="transmembrane region" description="Helical" evidence="8">
    <location>
        <begin position="713"/>
        <end position="735"/>
    </location>
</feature>
<dbReference type="InterPro" id="IPR041885">
    <property type="entry name" value="MAN1_winged_helix_dom"/>
</dbReference>
<evidence type="ECO:0000256" key="7">
    <source>
        <dbReference type="SAM" id="MobiDB-lite"/>
    </source>
</evidence>
<dbReference type="GO" id="GO:0003682">
    <property type="term" value="F:chromatin binding"/>
    <property type="evidence" value="ECO:0007669"/>
    <property type="project" value="InterPro"/>
</dbReference>
<evidence type="ECO:0000256" key="2">
    <source>
        <dbReference type="ARBA" id="ARBA00022553"/>
    </source>
</evidence>
<dbReference type="InterPro" id="IPR018996">
    <property type="entry name" value="Man1/Src1-like_C"/>
</dbReference>
<evidence type="ECO:0000256" key="4">
    <source>
        <dbReference type="ARBA" id="ARBA00022989"/>
    </source>
</evidence>
<evidence type="ECO:0000256" key="1">
    <source>
        <dbReference type="ARBA" id="ARBA00004540"/>
    </source>
</evidence>
<dbReference type="AlphaFoldDB" id="A0A8S0X9T1"/>
<name>A0A8S0X9T1_CYCAE</name>
<dbReference type="CDD" id="cd12935">
    <property type="entry name" value="LEM_like"/>
    <property type="match status" value="1"/>
</dbReference>
<evidence type="ECO:0000256" key="5">
    <source>
        <dbReference type="ARBA" id="ARBA00023136"/>
    </source>
</evidence>
<dbReference type="InterPro" id="IPR025856">
    <property type="entry name" value="HeH/LEM_domain"/>
</dbReference>
<accession>A0A8S0X9T1</accession>
<comment type="subcellular location">
    <subcellularLocation>
        <location evidence="1">Nucleus inner membrane</location>
    </subcellularLocation>
</comment>
<keyword evidence="4 8" id="KW-1133">Transmembrane helix</keyword>
<dbReference type="InterPro" id="IPR044780">
    <property type="entry name" value="Heh2/Src1"/>
</dbReference>
<dbReference type="GO" id="GO:0034399">
    <property type="term" value="C:nuclear periphery"/>
    <property type="evidence" value="ECO:0007669"/>
    <property type="project" value="TreeGrafter"/>
</dbReference>
<dbReference type="Gene3D" id="1.10.10.1180">
    <property type="entry name" value="MAN1, winged-helix domain"/>
    <property type="match status" value="1"/>
</dbReference>
<reference evidence="11 12" key="1">
    <citation type="submission" date="2020-01" db="EMBL/GenBank/DDBJ databases">
        <authorList>
            <person name="Gupta K D."/>
        </authorList>
    </citation>
    <scope>NUCLEOTIDE SEQUENCE [LARGE SCALE GENOMIC DNA]</scope>
</reference>
<organism evidence="11 12">
    <name type="scientific">Cyclocybe aegerita</name>
    <name type="common">Black poplar mushroom</name>
    <name type="synonym">Agrocybe aegerita</name>
    <dbReference type="NCBI Taxonomy" id="1973307"/>
    <lineage>
        <taxon>Eukaryota</taxon>
        <taxon>Fungi</taxon>
        <taxon>Dikarya</taxon>
        <taxon>Basidiomycota</taxon>
        <taxon>Agaricomycotina</taxon>
        <taxon>Agaricomycetes</taxon>
        <taxon>Agaricomycetidae</taxon>
        <taxon>Agaricales</taxon>
        <taxon>Agaricineae</taxon>
        <taxon>Bolbitiaceae</taxon>
        <taxon>Cyclocybe</taxon>
    </lineage>
</organism>
<proteinExistence type="predicted"/>
<feature type="compositionally biased region" description="Basic and acidic residues" evidence="7">
    <location>
        <begin position="345"/>
        <end position="355"/>
    </location>
</feature>
<dbReference type="Proteomes" id="UP000467700">
    <property type="component" value="Unassembled WGS sequence"/>
</dbReference>
<feature type="compositionally biased region" description="Low complexity" evidence="7">
    <location>
        <begin position="311"/>
        <end position="329"/>
    </location>
</feature>
<feature type="region of interest" description="Disordered" evidence="7">
    <location>
        <begin position="120"/>
        <end position="359"/>
    </location>
</feature>
<keyword evidence="5 8" id="KW-0472">Membrane</keyword>
<dbReference type="EMBL" id="CACVBS010000112">
    <property type="protein sequence ID" value="CAA7271733.1"/>
    <property type="molecule type" value="Genomic_DNA"/>
</dbReference>
<keyword evidence="12" id="KW-1185">Reference proteome</keyword>
<feature type="compositionally biased region" description="Polar residues" evidence="7">
    <location>
        <begin position="286"/>
        <end position="300"/>
    </location>
</feature>
<keyword evidence="6" id="KW-0539">Nucleus</keyword>
<evidence type="ECO:0000256" key="3">
    <source>
        <dbReference type="ARBA" id="ARBA00022692"/>
    </source>
</evidence>
<evidence type="ECO:0000313" key="12">
    <source>
        <dbReference type="Proteomes" id="UP000467700"/>
    </source>
</evidence>
<sequence length="848" mass="93318">MKPCVEHVDWVTTNDCIDSTLDPLPQDSACIQSEASPSFDCCQLHLGLCYCSCLSVMSRLTSAQIISLGEYLEPDFDPSSLTVSQLLGVLGFHNIKYPTPYTKPKLVQVFNDEVKTRAAKFKKERAKRANSIASEEGIVDGHTGQPLVSRTKAAAPIARRSSRRLSQAPRDEESSPTRPEPPKRRRSSAQPTLGGTSRKVAPVPITVIEESEPEEDEMPIKKVGRTKKLTSAGQARRVSHVSGEESGWEDNNIFQSGAESSSPARPSPVRPRASRTSGVPRKTRKSTSAPPQVRDPSSSPLRAPEIEDAARSPPQSSFQPSLPPFSKFKFPPPSRSRITPVPEFRPLEPTRKESEESILSETVEEAIIEETEPPSQEVVPVASVKDSESSVDDEISSQVATEELGVIQSQPIPEIYRPSTLQVLARALIWVLILASGYATYNYKVESSSIGYCDAGSNTSQALEAILSKRMAVEDCIKEGRPFLASVQNTSDEETPKPEELCLLPLIPVPQPQACTPCPDHASCAQFGVTCDSGYLVKPHILLSFVPVSASSSILTTTHAPYLTESFFKAVSAATDGLPGFGSVGLPPRCVEDPKRKRHIGNLGKAIESKLGRERGRRVCRGDPVNATIPQEGPEEAMKWGIEMTQLKDTFKKTTSPALLPVFDDMFNEAIQQLTQWGGVFVGEAEDGTRYVAHKTPEMSWNCTITVKSRELWAAWRTTVLASVLAVLTTLGLRLRMTQKQKESRRIAGLVQVALDTLRNQEMAHYTDPLTTPEPYLSSIQLRDLVLQDEHSVPTRRRLWERVERVVESNANVRANLAEIEGGDETRVWRWVGSTGRTPGRKEVDSLE</sequence>
<keyword evidence="3 8" id="KW-0812">Transmembrane</keyword>
<dbReference type="GO" id="GO:0005783">
    <property type="term" value="C:endoplasmic reticulum"/>
    <property type="evidence" value="ECO:0007669"/>
    <property type="project" value="TreeGrafter"/>
</dbReference>
<evidence type="ECO:0000256" key="6">
    <source>
        <dbReference type="ARBA" id="ARBA00023242"/>
    </source>
</evidence>